<dbReference type="InterPro" id="IPR001810">
    <property type="entry name" value="F-box_dom"/>
</dbReference>
<sequence>MVKKLQLKWSGIEELPSPIISDILSRLPTKACLICKLVCKDWNSIIKDPLFPDSRRSRGCYSTLLLWGDFNNNGRRSFLVLDIDKRLNVDEMGNLNVSPDEMIGYQTKFRVKNDSLKNLVNECKGVILFDSFMVQGPYVVCNLLTGQHVVIKQRRRPGYDLQVSGLGYCPVSNKFKILRILKVKGVYVAEIQTIGTDKWRPVVDELPINCWEPMHNMVFFNSSLHGYSCSTTCIWSFHFGKEEFSSGALHYPIKYNSPIIFAGILL</sequence>
<dbReference type="RefSeq" id="XP_056697186.1">
    <property type="nucleotide sequence ID" value="XM_056841208.1"/>
</dbReference>
<dbReference type="InterPro" id="IPR050796">
    <property type="entry name" value="SCF_F-box_component"/>
</dbReference>
<reference evidence="3" key="2">
    <citation type="submission" date="2025-08" db="UniProtKB">
        <authorList>
            <consortium name="RefSeq"/>
        </authorList>
    </citation>
    <scope>IDENTIFICATION</scope>
    <source>
        <tissue evidence="3">Leaf</tissue>
    </source>
</reference>
<dbReference type="Pfam" id="PF00646">
    <property type="entry name" value="F-box"/>
    <property type="match status" value="1"/>
</dbReference>
<accession>A0ABM3RNK4</accession>
<feature type="domain" description="F-box" evidence="1">
    <location>
        <begin position="9"/>
        <end position="54"/>
    </location>
</feature>
<keyword evidence="2" id="KW-1185">Reference proteome</keyword>
<proteinExistence type="predicted"/>
<organism evidence="2 3">
    <name type="scientific">Spinacia oleracea</name>
    <name type="common">Spinach</name>
    <dbReference type="NCBI Taxonomy" id="3562"/>
    <lineage>
        <taxon>Eukaryota</taxon>
        <taxon>Viridiplantae</taxon>
        <taxon>Streptophyta</taxon>
        <taxon>Embryophyta</taxon>
        <taxon>Tracheophyta</taxon>
        <taxon>Spermatophyta</taxon>
        <taxon>Magnoliopsida</taxon>
        <taxon>eudicotyledons</taxon>
        <taxon>Gunneridae</taxon>
        <taxon>Pentapetalae</taxon>
        <taxon>Caryophyllales</taxon>
        <taxon>Chenopodiaceae</taxon>
        <taxon>Chenopodioideae</taxon>
        <taxon>Anserineae</taxon>
        <taxon>Spinacia</taxon>
    </lineage>
</organism>
<dbReference type="SUPFAM" id="SSF81383">
    <property type="entry name" value="F-box domain"/>
    <property type="match status" value="1"/>
</dbReference>
<dbReference type="InterPro" id="IPR017451">
    <property type="entry name" value="F-box-assoc_interact_dom"/>
</dbReference>
<dbReference type="Proteomes" id="UP000813463">
    <property type="component" value="Chromosome 3"/>
</dbReference>
<dbReference type="SMART" id="SM00256">
    <property type="entry name" value="FBOX"/>
    <property type="match status" value="1"/>
</dbReference>
<evidence type="ECO:0000259" key="1">
    <source>
        <dbReference type="PROSITE" id="PS50181"/>
    </source>
</evidence>
<dbReference type="PANTHER" id="PTHR31672:SF13">
    <property type="entry name" value="F-BOX PROTEIN CPR30-LIKE"/>
    <property type="match status" value="1"/>
</dbReference>
<name>A0ABM3RNK4_SPIOL</name>
<dbReference type="InterPro" id="IPR013187">
    <property type="entry name" value="F-box-assoc_dom_typ3"/>
</dbReference>
<dbReference type="Pfam" id="PF08268">
    <property type="entry name" value="FBA_3"/>
    <property type="match status" value="1"/>
</dbReference>
<dbReference type="PROSITE" id="PS50181">
    <property type="entry name" value="FBOX"/>
    <property type="match status" value="1"/>
</dbReference>
<dbReference type="NCBIfam" id="TIGR01640">
    <property type="entry name" value="F_box_assoc_1"/>
    <property type="match status" value="1"/>
</dbReference>
<evidence type="ECO:0000313" key="3">
    <source>
        <dbReference type="RefSeq" id="XP_056697186.1"/>
    </source>
</evidence>
<dbReference type="PANTHER" id="PTHR31672">
    <property type="entry name" value="BNACNNG10540D PROTEIN"/>
    <property type="match status" value="1"/>
</dbReference>
<protein>
    <submittedName>
        <fullName evidence="3">F-box protein At3g24700</fullName>
    </submittedName>
</protein>
<evidence type="ECO:0000313" key="2">
    <source>
        <dbReference type="Proteomes" id="UP000813463"/>
    </source>
</evidence>
<gene>
    <name evidence="3" type="primary">LOC130470680</name>
</gene>
<dbReference type="Gene3D" id="1.20.1280.50">
    <property type="match status" value="1"/>
</dbReference>
<dbReference type="GeneID" id="130470680"/>
<reference evidence="2" key="1">
    <citation type="journal article" date="2021" name="Nat. Commun.">
        <title>Genomic analyses provide insights into spinach domestication and the genetic basis of agronomic traits.</title>
        <authorList>
            <person name="Cai X."/>
            <person name="Sun X."/>
            <person name="Xu C."/>
            <person name="Sun H."/>
            <person name="Wang X."/>
            <person name="Ge C."/>
            <person name="Zhang Z."/>
            <person name="Wang Q."/>
            <person name="Fei Z."/>
            <person name="Jiao C."/>
            <person name="Wang Q."/>
        </authorList>
    </citation>
    <scope>NUCLEOTIDE SEQUENCE [LARGE SCALE GENOMIC DNA]</scope>
    <source>
        <strain evidence="2">cv. Varoflay</strain>
    </source>
</reference>
<dbReference type="InterPro" id="IPR036047">
    <property type="entry name" value="F-box-like_dom_sf"/>
</dbReference>